<dbReference type="Gene3D" id="3.80.10.10">
    <property type="entry name" value="Ribonuclease Inhibitor"/>
    <property type="match status" value="3"/>
</dbReference>
<reference evidence="5 6" key="1">
    <citation type="submission" date="2024-04" db="EMBL/GenBank/DDBJ databases">
        <title>Tritrichomonas musculus Genome.</title>
        <authorList>
            <person name="Alves-Ferreira E."/>
            <person name="Grigg M."/>
            <person name="Lorenzi H."/>
            <person name="Galac M."/>
        </authorList>
    </citation>
    <scope>NUCLEOTIDE SEQUENCE [LARGE SCALE GENOMIC DNA]</scope>
    <source>
        <strain evidence="5 6">EAF2021</strain>
    </source>
</reference>
<evidence type="ECO:0000256" key="4">
    <source>
        <dbReference type="SAM" id="MobiDB-lite"/>
    </source>
</evidence>
<dbReference type="PROSITE" id="PS51450">
    <property type="entry name" value="LRR"/>
    <property type="match status" value="1"/>
</dbReference>
<dbReference type="PANTHER" id="PTHR18849:SF3">
    <property type="entry name" value="LEUCINE RICH REPEAT CONTAINING 23"/>
    <property type="match status" value="1"/>
</dbReference>
<keyword evidence="3" id="KW-0175">Coiled coil</keyword>
<sequence length="473" mass="53682">MEEEEENRSINANDTARTAEEEDLSENQKEELPLEQRIPIEIFRRESVDGKLDSKIGVFLAIGAIKNMDIGIPPCCSVKDILFMVDEHKNEDKYLTEETFITLFSECLKIIKTEFMLVEEEEDDSESFELTKDFIQDRLSDLRQVEDSDFCFTFTSFCVQAADISNLSLLLEYDSLTNISLKNNDISDFSILGKMPRLKNLDLTENRIKSTRIVSFPVLEKLNLSKNSITYIEAYNMPKLKELNFSENKVFFIAPSAFVNCPSLESLDFSINNLQDIREGAFNGLSQLKKLKLNSNSLVSVLHAFSKDLINLSILDLSENPLESTEGIQFLHNLENCDLHKTPIENLASFSYISNLSNLKNLSIYDSPLGDLEDIRLEIIHLLPSLEVIDDETVTINERQDSKALFEQRAEEERRLLEEKLAEEAAARAEAEAAARAAALAAEEEDMEQNAETEDAVSSEMIYNETEESAKTV</sequence>
<evidence type="ECO:0000313" key="5">
    <source>
        <dbReference type="EMBL" id="KAK8878152.1"/>
    </source>
</evidence>
<feature type="region of interest" description="Disordered" evidence="4">
    <location>
        <begin position="1"/>
        <end position="31"/>
    </location>
</feature>
<evidence type="ECO:0000313" key="6">
    <source>
        <dbReference type="Proteomes" id="UP001470230"/>
    </source>
</evidence>
<evidence type="ECO:0000256" key="3">
    <source>
        <dbReference type="SAM" id="Coils"/>
    </source>
</evidence>
<dbReference type="Proteomes" id="UP001470230">
    <property type="component" value="Unassembled WGS sequence"/>
</dbReference>
<evidence type="ECO:0000256" key="2">
    <source>
        <dbReference type="ARBA" id="ARBA00022737"/>
    </source>
</evidence>
<accession>A0ABR2JLP7</accession>
<dbReference type="Pfam" id="PF13855">
    <property type="entry name" value="LRR_8"/>
    <property type="match status" value="1"/>
</dbReference>
<keyword evidence="2" id="KW-0677">Repeat</keyword>
<dbReference type="InterPro" id="IPR001611">
    <property type="entry name" value="Leu-rich_rpt"/>
</dbReference>
<organism evidence="5 6">
    <name type="scientific">Tritrichomonas musculus</name>
    <dbReference type="NCBI Taxonomy" id="1915356"/>
    <lineage>
        <taxon>Eukaryota</taxon>
        <taxon>Metamonada</taxon>
        <taxon>Parabasalia</taxon>
        <taxon>Tritrichomonadida</taxon>
        <taxon>Tritrichomonadidae</taxon>
        <taxon>Tritrichomonas</taxon>
    </lineage>
</organism>
<dbReference type="PANTHER" id="PTHR18849">
    <property type="entry name" value="LEUCINE RICH REPEAT PROTEIN"/>
    <property type="match status" value="1"/>
</dbReference>
<keyword evidence="6" id="KW-1185">Reference proteome</keyword>
<comment type="caution">
    <text evidence="5">The sequence shown here is derived from an EMBL/GenBank/DDBJ whole genome shotgun (WGS) entry which is preliminary data.</text>
</comment>
<protein>
    <recommendedName>
        <fullName evidence="7">Leucine Rich Repeat family protein</fullName>
    </recommendedName>
</protein>
<keyword evidence="1" id="KW-0433">Leucine-rich repeat</keyword>
<proteinExistence type="predicted"/>
<dbReference type="EMBL" id="JAPFFF010000011">
    <property type="protein sequence ID" value="KAK8878152.1"/>
    <property type="molecule type" value="Genomic_DNA"/>
</dbReference>
<evidence type="ECO:0000256" key="1">
    <source>
        <dbReference type="ARBA" id="ARBA00022614"/>
    </source>
</evidence>
<evidence type="ECO:0008006" key="7">
    <source>
        <dbReference type="Google" id="ProtNLM"/>
    </source>
</evidence>
<dbReference type="Pfam" id="PF14580">
    <property type="entry name" value="LRR_9"/>
    <property type="match status" value="1"/>
</dbReference>
<feature type="region of interest" description="Disordered" evidence="4">
    <location>
        <begin position="437"/>
        <end position="473"/>
    </location>
</feature>
<feature type="coiled-coil region" evidence="3">
    <location>
        <begin position="403"/>
        <end position="437"/>
    </location>
</feature>
<dbReference type="SMART" id="SM00369">
    <property type="entry name" value="LRR_TYP"/>
    <property type="match status" value="5"/>
</dbReference>
<dbReference type="InterPro" id="IPR003591">
    <property type="entry name" value="Leu-rich_rpt_typical-subtyp"/>
</dbReference>
<gene>
    <name evidence="5" type="ORF">M9Y10_004916</name>
</gene>
<name>A0ABR2JLP7_9EUKA</name>
<feature type="compositionally biased region" description="Acidic residues" evidence="4">
    <location>
        <begin position="442"/>
        <end position="457"/>
    </location>
</feature>
<dbReference type="InterPro" id="IPR032675">
    <property type="entry name" value="LRR_dom_sf"/>
</dbReference>
<dbReference type="SUPFAM" id="SSF52047">
    <property type="entry name" value="RNI-like"/>
    <property type="match status" value="1"/>
</dbReference>